<dbReference type="InterPro" id="IPR051531">
    <property type="entry name" value="N-acetyltransferase"/>
</dbReference>
<dbReference type="InterPro" id="IPR000182">
    <property type="entry name" value="GNAT_dom"/>
</dbReference>
<keyword evidence="1 5" id="KW-0808">Transferase</keyword>
<dbReference type="GO" id="GO:0008999">
    <property type="term" value="F:protein-N-terminal-alanine acetyltransferase activity"/>
    <property type="evidence" value="ECO:0007669"/>
    <property type="project" value="TreeGrafter"/>
</dbReference>
<evidence type="ECO:0000256" key="1">
    <source>
        <dbReference type="ARBA" id="ARBA00022679"/>
    </source>
</evidence>
<reference evidence="6" key="1">
    <citation type="submission" date="2017-06" db="EMBL/GenBank/DDBJ databases">
        <authorList>
            <person name="Varghese N."/>
            <person name="Submissions S."/>
        </authorList>
    </citation>
    <scope>NUCLEOTIDE SEQUENCE [LARGE SCALE GENOMIC DNA]</scope>
    <source>
        <strain evidence="6">DSM 45423</strain>
    </source>
</reference>
<dbReference type="SUPFAM" id="SSF55729">
    <property type="entry name" value="Acyl-CoA N-acyltransferases (Nat)"/>
    <property type="match status" value="1"/>
</dbReference>
<feature type="domain" description="N-acetyltransferase" evidence="4">
    <location>
        <begin position="2"/>
        <end position="171"/>
    </location>
</feature>
<proteinExistence type="inferred from homology"/>
<evidence type="ECO:0000256" key="2">
    <source>
        <dbReference type="ARBA" id="ARBA00023315"/>
    </source>
</evidence>
<dbReference type="OrthoDB" id="5242221at2"/>
<dbReference type="AlphaFoldDB" id="A0A239FJ99"/>
<keyword evidence="5" id="KW-0689">Ribosomal protein</keyword>
<protein>
    <submittedName>
        <fullName evidence="5">[SSU ribosomal protein S5P]-alanine acetyltransferase</fullName>
    </submittedName>
</protein>
<organism evidence="5 6">
    <name type="scientific">Geodermatophilus saharensis</name>
    <dbReference type="NCBI Taxonomy" id="1137994"/>
    <lineage>
        <taxon>Bacteria</taxon>
        <taxon>Bacillati</taxon>
        <taxon>Actinomycetota</taxon>
        <taxon>Actinomycetes</taxon>
        <taxon>Geodermatophilales</taxon>
        <taxon>Geodermatophilaceae</taxon>
        <taxon>Geodermatophilus</taxon>
    </lineage>
</organism>
<dbReference type="EMBL" id="FZOH01000005">
    <property type="protein sequence ID" value="SNS56144.1"/>
    <property type="molecule type" value="Genomic_DNA"/>
</dbReference>
<dbReference type="PANTHER" id="PTHR43792:SF8">
    <property type="entry name" value="[RIBOSOMAL PROTEIN US5]-ALANINE N-ACETYLTRANSFERASE"/>
    <property type="match status" value="1"/>
</dbReference>
<sequence length="174" mass="19157">MTTTRLLSPDDAAVLARIAAEDRDFLAPWEPLRGEDWATEAGQREEIRSVLEQHRLGLRVPHVVLDDAGAVVGRVSLNNVVRGAFQSCSLGYWIRSAANGRGHATAAVRAMLALAFGELGLHRVEAGTLVHNLASQRVLERTGFTRYGLAPQYLRIAGRWQDHVLFQRLDPASP</sequence>
<evidence type="ECO:0000256" key="3">
    <source>
        <dbReference type="ARBA" id="ARBA00038502"/>
    </source>
</evidence>
<dbReference type="PROSITE" id="PS51186">
    <property type="entry name" value="GNAT"/>
    <property type="match status" value="1"/>
</dbReference>
<keyword evidence="5" id="KW-0687">Ribonucleoprotein</keyword>
<gene>
    <name evidence="5" type="ORF">SAMN04488107_3018</name>
</gene>
<comment type="similarity">
    <text evidence="3">Belongs to the acetyltransferase family. RimJ subfamily.</text>
</comment>
<evidence type="ECO:0000313" key="5">
    <source>
        <dbReference type="EMBL" id="SNS56144.1"/>
    </source>
</evidence>
<name>A0A239FJ99_9ACTN</name>
<keyword evidence="2" id="KW-0012">Acyltransferase</keyword>
<evidence type="ECO:0000313" key="6">
    <source>
        <dbReference type="Proteomes" id="UP000198386"/>
    </source>
</evidence>
<dbReference type="GO" id="GO:0005840">
    <property type="term" value="C:ribosome"/>
    <property type="evidence" value="ECO:0007669"/>
    <property type="project" value="UniProtKB-KW"/>
</dbReference>
<dbReference type="RefSeq" id="WP_089404710.1">
    <property type="nucleotide sequence ID" value="NZ_FZOH01000005.1"/>
</dbReference>
<evidence type="ECO:0000259" key="4">
    <source>
        <dbReference type="PROSITE" id="PS51186"/>
    </source>
</evidence>
<keyword evidence="6" id="KW-1185">Reference proteome</keyword>
<accession>A0A239FJ99</accession>
<dbReference type="Pfam" id="PF13302">
    <property type="entry name" value="Acetyltransf_3"/>
    <property type="match status" value="1"/>
</dbReference>
<dbReference type="GO" id="GO:0005737">
    <property type="term" value="C:cytoplasm"/>
    <property type="evidence" value="ECO:0007669"/>
    <property type="project" value="TreeGrafter"/>
</dbReference>
<dbReference type="Gene3D" id="3.40.630.30">
    <property type="match status" value="1"/>
</dbReference>
<dbReference type="PANTHER" id="PTHR43792">
    <property type="entry name" value="GNAT FAMILY, PUTATIVE (AFU_ORTHOLOGUE AFUA_3G00765)-RELATED-RELATED"/>
    <property type="match status" value="1"/>
</dbReference>
<dbReference type="InterPro" id="IPR016181">
    <property type="entry name" value="Acyl_CoA_acyltransferase"/>
</dbReference>
<dbReference type="Proteomes" id="UP000198386">
    <property type="component" value="Unassembled WGS sequence"/>
</dbReference>